<dbReference type="InterPro" id="IPR029058">
    <property type="entry name" value="AB_hydrolase_fold"/>
</dbReference>
<dbReference type="eggNOG" id="ENOG502QUMZ">
    <property type="taxonomic scope" value="Eukaryota"/>
</dbReference>
<dbReference type="AlphaFoldDB" id="M3CZQ4"/>
<dbReference type="GeneID" id="27907177"/>
<protein>
    <submittedName>
        <fullName evidence="4">Carbohydrate esterase family 5 protein</fullName>
    </submittedName>
</protein>
<dbReference type="OMA" id="FSCPNAD"/>
<dbReference type="InterPro" id="IPR000675">
    <property type="entry name" value="Cutinase/axe"/>
</dbReference>
<evidence type="ECO:0000256" key="3">
    <source>
        <dbReference type="SAM" id="SignalP"/>
    </source>
</evidence>
<keyword evidence="1" id="KW-0378">Hydrolase</keyword>
<dbReference type="Proteomes" id="UP000016931">
    <property type="component" value="Unassembled WGS sequence"/>
</dbReference>
<dbReference type="SUPFAM" id="SSF53474">
    <property type="entry name" value="alpha/beta-Hydrolases"/>
    <property type="match status" value="1"/>
</dbReference>
<dbReference type="GO" id="GO:0052689">
    <property type="term" value="F:carboxylic ester hydrolase activity"/>
    <property type="evidence" value="ECO:0007669"/>
    <property type="project" value="UniProtKB-ARBA"/>
</dbReference>
<dbReference type="HOGENOM" id="CLU_040058_4_1_1"/>
<dbReference type="Gene3D" id="3.40.50.1820">
    <property type="entry name" value="alpha/beta hydrolase"/>
    <property type="match status" value="1"/>
</dbReference>
<evidence type="ECO:0000256" key="1">
    <source>
        <dbReference type="ARBA" id="ARBA00022801"/>
    </source>
</evidence>
<gene>
    <name evidence="4" type="ORF">SEPMUDRAFT_73705</name>
</gene>
<keyword evidence="3" id="KW-0732">Signal</keyword>
<accession>M3CZQ4</accession>
<dbReference type="STRING" id="692275.M3CZQ4"/>
<reference evidence="4 5" key="1">
    <citation type="journal article" date="2012" name="PLoS Pathog.">
        <title>Diverse lifestyles and strategies of plant pathogenesis encoded in the genomes of eighteen Dothideomycetes fungi.</title>
        <authorList>
            <person name="Ohm R.A."/>
            <person name="Feau N."/>
            <person name="Henrissat B."/>
            <person name="Schoch C.L."/>
            <person name="Horwitz B.A."/>
            <person name="Barry K.W."/>
            <person name="Condon B.J."/>
            <person name="Copeland A.C."/>
            <person name="Dhillon B."/>
            <person name="Glaser F."/>
            <person name="Hesse C.N."/>
            <person name="Kosti I."/>
            <person name="LaButti K."/>
            <person name="Lindquist E.A."/>
            <person name="Lucas S."/>
            <person name="Salamov A.A."/>
            <person name="Bradshaw R.E."/>
            <person name="Ciuffetti L."/>
            <person name="Hamelin R.C."/>
            <person name="Kema G.H.J."/>
            <person name="Lawrence C."/>
            <person name="Scott J.A."/>
            <person name="Spatafora J.W."/>
            <person name="Turgeon B.G."/>
            <person name="de Wit P.J.G.M."/>
            <person name="Zhong S."/>
            <person name="Goodwin S.B."/>
            <person name="Grigoriev I.V."/>
        </authorList>
    </citation>
    <scope>NUCLEOTIDE SEQUENCE [LARGE SCALE GENOMIC DNA]</scope>
    <source>
        <strain evidence="4 5">SO2202</strain>
    </source>
</reference>
<dbReference type="Pfam" id="PF01083">
    <property type="entry name" value="Cutinase"/>
    <property type="match status" value="1"/>
</dbReference>
<keyword evidence="5" id="KW-1185">Reference proteome</keyword>
<dbReference type="PANTHER" id="PTHR33630:SF13">
    <property type="entry name" value="ACETYLXYLAN ESTERASE"/>
    <property type="match status" value="1"/>
</dbReference>
<name>M3CZQ4_SPHMS</name>
<dbReference type="RefSeq" id="XP_016757277.1">
    <property type="nucleotide sequence ID" value="XM_016910040.1"/>
</dbReference>
<dbReference type="EMBL" id="KB456270">
    <property type="protein sequence ID" value="EMF09156.1"/>
    <property type="molecule type" value="Genomic_DNA"/>
</dbReference>
<sequence>MHVTSALTVAAGLAIASSSAIEDRASCPDIHIFGARESTVSAGYGSAKTFIDLINGAYPGSTSEAIVYPAAGGTNAAYASSVQNGTQSIANQINSFNEKCPSARLVVIGYSQGAHIGDNALCGGGDPGQGITYTDSLITSAAATAIQAVIWAGNPRNSPEETFHHGTCTAGGFDPRPSGFSCPAYQAKIRSYCDAPDPYCCDGTDANTHQGYGNEYGQDALAFVKSKLG</sequence>
<feature type="signal peptide" evidence="3">
    <location>
        <begin position="1"/>
        <end position="20"/>
    </location>
</feature>
<evidence type="ECO:0000313" key="4">
    <source>
        <dbReference type="EMBL" id="EMF09156.1"/>
    </source>
</evidence>
<dbReference type="SMART" id="SM01110">
    <property type="entry name" value="Cutinase"/>
    <property type="match status" value="1"/>
</dbReference>
<organism evidence="4 5">
    <name type="scientific">Sphaerulina musiva (strain SO2202)</name>
    <name type="common">Poplar stem canker fungus</name>
    <name type="synonym">Septoria musiva</name>
    <dbReference type="NCBI Taxonomy" id="692275"/>
    <lineage>
        <taxon>Eukaryota</taxon>
        <taxon>Fungi</taxon>
        <taxon>Dikarya</taxon>
        <taxon>Ascomycota</taxon>
        <taxon>Pezizomycotina</taxon>
        <taxon>Dothideomycetes</taxon>
        <taxon>Dothideomycetidae</taxon>
        <taxon>Mycosphaerellales</taxon>
        <taxon>Mycosphaerellaceae</taxon>
        <taxon>Sphaerulina</taxon>
    </lineage>
</organism>
<feature type="chain" id="PRO_5004032169" evidence="3">
    <location>
        <begin position="21"/>
        <end position="229"/>
    </location>
</feature>
<evidence type="ECO:0000256" key="2">
    <source>
        <dbReference type="ARBA" id="ARBA00023157"/>
    </source>
</evidence>
<keyword evidence="2" id="KW-1015">Disulfide bond</keyword>
<evidence type="ECO:0000313" key="5">
    <source>
        <dbReference type="Proteomes" id="UP000016931"/>
    </source>
</evidence>
<proteinExistence type="predicted"/>
<dbReference type="OrthoDB" id="2586582at2759"/>
<dbReference type="PANTHER" id="PTHR33630">
    <property type="entry name" value="CUTINASE RV1984C-RELATED-RELATED"/>
    <property type="match status" value="1"/>
</dbReference>